<name>A0A2T1GGB5_9CYAN</name>
<reference evidence="1 2" key="1">
    <citation type="submission" date="2018-03" db="EMBL/GenBank/DDBJ databases">
        <title>The ancient ancestry and fast evolution of plastids.</title>
        <authorList>
            <person name="Moore K.R."/>
            <person name="Magnabosco C."/>
            <person name="Momper L."/>
            <person name="Gold D.A."/>
            <person name="Bosak T."/>
            <person name="Fournier G.P."/>
        </authorList>
    </citation>
    <scope>NUCLEOTIDE SEQUENCE [LARGE SCALE GENOMIC DNA]</scope>
    <source>
        <strain evidence="1 2">CCALA 037</strain>
    </source>
</reference>
<dbReference type="RefSeq" id="WP_106304113.1">
    <property type="nucleotide sequence ID" value="NZ_PVWO01000112.1"/>
</dbReference>
<keyword evidence="2" id="KW-1185">Reference proteome</keyword>
<dbReference type="AlphaFoldDB" id="A0A2T1GGB5"/>
<dbReference type="OrthoDB" id="9827184at2"/>
<protein>
    <submittedName>
        <fullName evidence="1">Uncharacterized protein</fullName>
    </submittedName>
</protein>
<evidence type="ECO:0000313" key="2">
    <source>
        <dbReference type="Proteomes" id="UP000238937"/>
    </source>
</evidence>
<comment type="caution">
    <text evidence="1">The sequence shown here is derived from an EMBL/GenBank/DDBJ whole genome shotgun (WGS) entry which is preliminary data.</text>
</comment>
<dbReference type="Proteomes" id="UP000238937">
    <property type="component" value="Unassembled WGS sequence"/>
</dbReference>
<proteinExistence type="predicted"/>
<evidence type="ECO:0000313" key="1">
    <source>
        <dbReference type="EMBL" id="PSB56695.1"/>
    </source>
</evidence>
<dbReference type="EMBL" id="PVWO01000112">
    <property type="protein sequence ID" value="PSB56695.1"/>
    <property type="molecule type" value="Genomic_DNA"/>
</dbReference>
<accession>A0A2T1GGB5</accession>
<gene>
    <name evidence="1" type="ORF">C7B77_10980</name>
</gene>
<organism evidence="1 2">
    <name type="scientific">Chamaesiphon polymorphus CCALA 037</name>
    <dbReference type="NCBI Taxonomy" id="2107692"/>
    <lineage>
        <taxon>Bacteria</taxon>
        <taxon>Bacillati</taxon>
        <taxon>Cyanobacteriota</taxon>
        <taxon>Cyanophyceae</taxon>
        <taxon>Gomontiellales</taxon>
        <taxon>Chamaesiphonaceae</taxon>
        <taxon>Chamaesiphon</taxon>
    </lineage>
</organism>
<sequence>MSEIINENFIDTDVDILSLYTGKKDEYLQNKEAVERLKQESDLLAKIILGGTVASSMLGLFSVINPALSLGGVALSGILTQSDYLWRVRRLYLVAKTILEEFGDENVTIVPRVKTNSAIIDLFVRMPDRRIFALMVRSSEDASIKWNENLQDFFVTKKGKNPKRYNHLTKTIEQLNTLLDLRKDRHPLMGNSYSERNAPIIKAIVLAQGAKIAATNAPEQWIEFGRARVLKVRTTSIAYVVEYDDLIKFMLLPEK</sequence>